<reference evidence="3 4" key="1">
    <citation type="submission" date="2020-03" db="EMBL/GenBank/DDBJ databases">
        <title>Rahnella aceri sp. nov., isoated from traditional Jeju Makgeolli.</title>
        <authorList>
            <person name="Kim I.S."/>
            <person name="Jeon D."/>
        </authorList>
    </citation>
    <scope>NUCLEOTIDE SEQUENCE [LARGE SCALE GENOMIC DNA]</scope>
    <source>
        <strain evidence="3 4">Lac-M11</strain>
    </source>
</reference>
<evidence type="ECO:0000313" key="3">
    <source>
        <dbReference type="EMBL" id="NGX86239.1"/>
    </source>
</evidence>
<comment type="caution">
    <text evidence="3">The sequence shown here is derived from an EMBL/GenBank/DDBJ whole genome shotgun (WGS) entry which is preliminary data.</text>
</comment>
<evidence type="ECO:0000259" key="2">
    <source>
        <dbReference type="PROSITE" id="PS50206"/>
    </source>
</evidence>
<feature type="domain" description="Rhodanese" evidence="2">
    <location>
        <begin position="173"/>
        <end position="281"/>
    </location>
</feature>
<dbReference type="RefSeq" id="WP_165057690.1">
    <property type="nucleotide sequence ID" value="NZ_JAADJS010000001.1"/>
</dbReference>
<dbReference type="PANTHER" id="PTHR43855">
    <property type="entry name" value="THIOSULFATE SULFURTRANSFERASE"/>
    <property type="match status" value="1"/>
</dbReference>
<keyword evidence="3" id="KW-0808">Transferase</keyword>
<proteinExistence type="predicted"/>
<dbReference type="InterPro" id="IPR036873">
    <property type="entry name" value="Rhodanese-like_dom_sf"/>
</dbReference>
<dbReference type="Proteomes" id="UP000476696">
    <property type="component" value="Unassembled WGS sequence"/>
</dbReference>
<dbReference type="SMART" id="SM00450">
    <property type="entry name" value="RHOD"/>
    <property type="match status" value="2"/>
</dbReference>
<dbReference type="CDD" id="cd01449">
    <property type="entry name" value="TST_Repeat_2"/>
    <property type="match status" value="1"/>
</dbReference>
<evidence type="ECO:0000313" key="4">
    <source>
        <dbReference type="Proteomes" id="UP000476696"/>
    </source>
</evidence>
<keyword evidence="4" id="KW-1185">Reference proteome</keyword>
<evidence type="ECO:0000256" key="1">
    <source>
        <dbReference type="ARBA" id="ARBA00022737"/>
    </source>
</evidence>
<feature type="domain" description="Rhodanese" evidence="2">
    <location>
        <begin position="29"/>
        <end position="137"/>
    </location>
</feature>
<dbReference type="AlphaFoldDB" id="A0A6M2B051"/>
<dbReference type="EMBL" id="JAADJS010000001">
    <property type="protein sequence ID" value="NGX86239.1"/>
    <property type="molecule type" value="Genomic_DNA"/>
</dbReference>
<dbReference type="InterPro" id="IPR051126">
    <property type="entry name" value="Thiosulfate_sulfurtransferase"/>
</dbReference>
<dbReference type="Gene3D" id="3.40.250.10">
    <property type="entry name" value="Rhodanese-like domain"/>
    <property type="match status" value="2"/>
</dbReference>
<dbReference type="PANTHER" id="PTHR43855:SF1">
    <property type="entry name" value="THIOSULFATE SULFURTRANSFERASE"/>
    <property type="match status" value="1"/>
</dbReference>
<sequence length="288" mass="31725">MAVYPLPAQNVLNHRRLIGAAELLSRQQLGQEFALIDVREFSQWQAETLPGALHLNVYDYFIPDSTVAGIRGMADAFHRAWQQLTISDNVTPVFFEQQVGMRSPRGAWFAQFGGIDNALILDGGLDAWVQAGGKLQPGTGRSAVVSPDSPDALNSPVYHKDLTATRDEVLNAQASGAQILDARRPTEFSGEFAHECCHRAGRIPGAKLLFWEDVVQNGAFLSAEEIRQRAEAAGLSPDRRVIIYCHRGARAATVYTALQLAGYRQLAVYVGSWHEWAEHQELPMLTGC</sequence>
<dbReference type="InterPro" id="IPR001763">
    <property type="entry name" value="Rhodanese-like_dom"/>
</dbReference>
<accession>A0A6M2B051</accession>
<keyword evidence="1" id="KW-0677">Repeat</keyword>
<dbReference type="SUPFAM" id="SSF52821">
    <property type="entry name" value="Rhodanese/Cell cycle control phosphatase"/>
    <property type="match status" value="2"/>
</dbReference>
<organism evidence="3 4">
    <name type="scientific">Rahnella contaminans</name>
    <dbReference type="NCBI Taxonomy" id="2703882"/>
    <lineage>
        <taxon>Bacteria</taxon>
        <taxon>Pseudomonadati</taxon>
        <taxon>Pseudomonadota</taxon>
        <taxon>Gammaproteobacteria</taxon>
        <taxon>Enterobacterales</taxon>
        <taxon>Yersiniaceae</taxon>
        <taxon>Rahnella</taxon>
    </lineage>
</organism>
<gene>
    <name evidence="3" type="ORF">GW579_03950</name>
</gene>
<dbReference type="Pfam" id="PF00581">
    <property type="entry name" value="Rhodanese"/>
    <property type="match status" value="2"/>
</dbReference>
<protein>
    <submittedName>
        <fullName evidence="3">Sulfurtransferase</fullName>
    </submittedName>
</protein>
<name>A0A6M2B051_9GAMM</name>
<dbReference type="GO" id="GO:0016740">
    <property type="term" value="F:transferase activity"/>
    <property type="evidence" value="ECO:0007669"/>
    <property type="project" value="UniProtKB-KW"/>
</dbReference>
<dbReference type="PROSITE" id="PS50206">
    <property type="entry name" value="RHODANESE_3"/>
    <property type="match status" value="2"/>
</dbReference>